<name>A0A915NP44_9BILA</name>
<feature type="signal peptide" evidence="2">
    <location>
        <begin position="1"/>
        <end position="26"/>
    </location>
</feature>
<accession>A0A915NP44</accession>
<feature type="coiled-coil region" evidence="1">
    <location>
        <begin position="50"/>
        <end position="77"/>
    </location>
</feature>
<reference evidence="4" key="1">
    <citation type="submission" date="2022-11" db="UniProtKB">
        <authorList>
            <consortium name="WormBaseParasite"/>
        </authorList>
    </citation>
    <scope>IDENTIFICATION</scope>
</reference>
<keyword evidence="2" id="KW-0732">Signal</keyword>
<dbReference type="Proteomes" id="UP000887560">
    <property type="component" value="Unplaced"/>
</dbReference>
<keyword evidence="1" id="KW-0175">Coiled coil</keyword>
<dbReference type="AlphaFoldDB" id="A0A915NP44"/>
<proteinExistence type="predicted"/>
<evidence type="ECO:0000256" key="1">
    <source>
        <dbReference type="SAM" id="Coils"/>
    </source>
</evidence>
<keyword evidence="3" id="KW-1185">Reference proteome</keyword>
<feature type="chain" id="PRO_5038138986" evidence="2">
    <location>
        <begin position="27"/>
        <end position="448"/>
    </location>
</feature>
<evidence type="ECO:0000313" key="3">
    <source>
        <dbReference type="Proteomes" id="UP000887560"/>
    </source>
</evidence>
<organism evidence="3 4">
    <name type="scientific">Meloidogyne floridensis</name>
    <dbReference type="NCBI Taxonomy" id="298350"/>
    <lineage>
        <taxon>Eukaryota</taxon>
        <taxon>Metazoa</taxon>
        <taxon>Ecdysozoa</taxon>
        <taxon>Nematoda</taxon>
        <taxon>Chromadorea</taxon>
        <taxon>Rhabditida</taxon>
        <taxon>Tylenchina</taxon>
        <taxon>Tylenchomorpha</taxon>
        <taxon>Tylenchoidea</taxon>
        <taxon>Meloidogynidae</taxon>
        <taxon>Meloidogyninae</taxon>
        <taxon>Meloidogyne</taxon>
    </lineage>
</organism>
<protein>
    <submittedName>
        <fullName evidence="4">Uncharacterized protein</fullName>
    </submittedName>
</protein>
<evidence type="ECO:0000256" key="2">
    <source>
        <dbReference type="SAM" id="SignalP"/>
    </source>
</evidence>
<sequence length="448" mass="53017">MIINLSFNKILPLLALNLFLLKYSYGMFKTPHQPIHLNPNNLVDEQINLIEKTGKEFQSLLGEVAEFEEEKIQINKENYSPKSKVDKFISILTTFIRKQEDLKFPKLDIMINFTNEINPNPFLEEKFVKINPNSILKDALNLVKKFPNETKNYKELFDKLKLFWSDKAGDDDILEYYVEDKNSENPILSMETSKNLESSNKFSQELDNKNFVSLFGDLQFNQPAEQSTQNFVPQQNHTFQHIEHNVIEHGHKREHKKDEDSPLYENLLKLRKTVNNVLKQIFTEFVVGLDYNSFKRMGEEFEKIEELIREYMLEKYLYYYDREKEIEQLRKLYDEIIEENKNLKIQNYLTKHVLDFKNNNRGFGLVVGKIKTIELEDINELINNDYAGLDEELTPSRIIDDKVSKLENNNDIRNIVLKDLWKQNKKKVAIFHLEGGEKEEMKKLTGKL</sequence>
<dbReference type="WBParaSite" id="scf7180000420585.g5500">
    <property type="protein sequence ID" value="scf7180000420585.g5500"/>
    <property type="gene ID" value="scf7180000420585.g5500"/>
</dbReference>
<evidence type="ECO:0000313" key="4">
    <source>
        <dbReference type="WBParaSite" id="scf7180000420585.g5500"/>
    </source>
</evidence>